<evidence type="ECO:0000313" key="2">
    <source>
        <dbReference type="EMBL" id="SHL51191.1"/>
    </source>
</evidence>
<protein>
    <submittedName>
        <fullName evidence="2">Uncharacterized protein</fullName>
    </submittedName>
</protein>
<gene>
    <name evidence="2" type="ORF">SAMN05660971_00795</name>
</gene>
<sequence length="52" mass="5836">MCDIGPEAIDSKSMNSRPYRFQARAKAPYYSLSMTDSPTPDNVIPSPSKEKR</sequence>
<proteinExistence type="predicted"/>
<reference evidence="2 3" key="1">
    <citation type="submission" date="2016-11" db="EMBL/GenBank/DDBJ databases">
        <authorList>
            <person name="Jaros S."/>
            <person name="Januszkiewicz K."/>
            <person name="Wedrychowicz H."/>
        </authorList>
    </citation>
    <scope>NUCLEOTIDE SEQUENCE [LARGE SCALE GENOMIC DNA]</scope>
    <source>
        <strain evidence="2 3">DSM 4740</strain>
    </source>
</reference>
<accession>A0A1M7B8B8</accession>
<evidence type="ECO:0000256" key="1">
    <source>
        <dbReference type="SAM" id="MobiDB-lite"/>
    </source>
</evidence>
<dbReference type="EMBL" id="FRCA01000001">
    <property type="protein sequence ID" value="SHL51191.1"/>
    <property type="molecule type" value="Genomic_DNA"/>
</dbReference>
<dbReference type="STRING" id="44933.SAMN05660971_00795"/>
<evidence type="ECO:0000313" key="3">
    <source>
        <dbReference type="Proteomes" id="UP000184123"/>
    </source>
</evidence>
<organism evidence="2 3">
    <name type="scientific">Halomonas cupida</name>
    <dbReference type="NCBI Taxonomy" id="44933"/>
    <lineage>
        <taxon>Bacteria</taxon>
        <taxon>Pseudomonadati</taxon>
        <taxon>Pseudomonadota</taxon>
        <taxon>Gammaproteobacteria</taxon>
        <taxon>Oceanospirillales</taxon>
        <taxon>Halomonadaceae</taxon>
        <taxon>Halomonas</taxon>
    </lineage>
</organism>
<dbReference type="Proteomes" id="UP000184123">
    <property type="component" value="Unassembled WGS sequence"/>
</dbReference>
<dbReference type="AlphaFoldDB" id="A0A1M7B8B8"/>
<feature type="region of interest" description="Disordered" evidence="1">
    <location>
        <begin position="30"/>
        <end position="52"/>
    </location>
</feature>
<name>A0A1M7B8B8_9GAMM</name>